<reference evidence="1" key="1">
    <citation type="submission" date="2020-05" db="EMBL/GenBank/DDBJ databases">
        <title>Phylogenomic resolution of chytrid fungi.</title>
        <authorList>
            <person name="Stajich J.E."/>
            <person name="Amses K."/>
            <person name="Simmons R."/>
            <person name="Seto K."/>
            <person name="Myers J."/>
            <person name="Bonds A."/>
            <person name="Quandt C.A."/>
            <person name="Barry K."/>
            <person name="Liu P."/>
            <person name="Grigoriev I."/>
            <person name="Longcore J.E."/>
            <person name="James T.Y."/>
        </authorList>
    </citation>
    <scope>NUCLEOTIDE SEQUENCE</scope>
    <source>
        <strain evidence="1">JEL0379</strain>
    </source>
</reference>
<dbReference type="Proteomes" id="UP001212152">
    <property type="component" value="Unassembled WGS sequence"/>
</dbReference>
<organism evidence="1 2">
    <name type="scientific">Geranomyces variabilis</name>
    <dbReference type="NCBI Taxonomy" id="109894"/>
    <lineage>
        <taxon>Eukaryota</taxon>
        <taxon>Fungi</taxon>
        <taxon>Fungi incertae sedis</taxon>
        <taxon>Chytridiomycota</taxon>
        <taxon>Chytridiomycota incertae sedis</taxon>
        <taxon>Chytridiomycetes</taxon>
        <taxon>Spizellomycetales</taxon>
        <taxon>Powellomycetaceae</taxon>
        <taxon>Geranomyces</taxon>
    </lineage>
</organism>
<comment type="caution">
    <text evidence="1">The sequence shown here is derived from an EMBL/GenBank/DDBJ whole genome shotgun (WGS) entry which is preliminary data.</text>
</comment>
<proteinExistence type="predicted"/>
<dbReference type="EMBL" id="JADGJQ010000138">
    <property type="protein sequence ID" value="KAJ3167502.1"/>
    <property type="molecule type" value="Genomic_DNA"/>
</dbReference>
<gene>
    <name evidence="1" type="ORF">HDU87_001509</name>
</gene>
<dbReference type="AlphaFoldDB" id="A0AAD5TB09"/>
<evidence type="ECO:0000313" key="1">
    <source>
        <dbReference type="EMBL" id="KAJ3167502.1"/>
    </source>
</evidence>
<keyword evidence="2" id="KW-1185">Reference proteome</keyword>
<feature type="non-terminal residue" evidence="1">
    <location>
        <position position="1"/>
    </location>
</feature>
<accession>A0AAD5TB09</accession>
<sequence length="61" mass="7079">MTLGSGCIMKPINANYGSNHWDVWSNAVWIDSLIYNTRDMLDFMMGKQRMTNHLDLLSHHP</sequence>
<protein>
    <submittedName>
        <fullName evidence="1">Uncharacterized protein</fullName>
    </submittedName>
</protein>
<name>A0AAD5TB09_9FUNG</name>
<evidence type="ECO:0000313" key="2">
    <source>
        <dbReference type="Proteomes" id="UP001212152"/>
    </source>
</evidence>